<evidence type="ECO:0000313" key="1">
    <source>
        <dbReference type="EMBL" id="GEO17315.1"/>
    </source>
</evidence>
<dbReference type="Proteomes" id="UP000321085">
    <property type="component" value="Unassembled WGS sequence"/>
</dbReference>
<comment type="caution">
    <text evidence="1">The sequence shown here is derived from an EMBL/GenBank/DDBJ whole genome shotgun (WGS) entry which is preliminary data.</text>
</comment>
<accession>A0A512BZD2</accession>
<gene>
    <name evidence="1" type="ORF">MAE02_50110</name>
</gene>
<proteinExistence type="predicted"/>
<sequence length="79" mass="9116">MRFGTWYPVSVALRDGTPGIFWIEDPEAPPVFPVTVGMGQTDDMTRASYWRMFTSEYGTQTYFDEHVRGWMNLPRPGHA</sequence>
<keyword evidence="2" id="KW-1185">Reference proteome</keyword>
<protein>
    <recommendedName>
        <fullName evidence="3">DUF551 domain-containing protein</fullName>
    </recommendedName>
</protein>
<dbReference type="AlphaFoldDB" id="A0A512BZD2"/>
<evidence type="ECO:0008006" key="3">
    <source>
        <dbReference type="Google" id="ProtNLM"/>
    </source>
</evidence>
<dbReference type="EMBL" id="BJYU01000100">
    <property type="protein sequence ID" value="GEO17315.1"/>
    <property type="molecule type" value="Genomic_DNA"/>
</dbReference>
<evidence type="ECO:0000313" key="2">
    <source>
        <dbReference type="Proteomes" id="UP000321085"/>
    </source>
</evidence>
<organism evidence="1 2">
    <name type="scientific">Microvirga aerophila</name>
    <dbReference type="NCBI Taxonomy" id="670291"/>
    <lineage>
        <taxon>Bacteria</taxon>
        <taxon>Pseudomonadati</taxon>
        <taxon>Pseudomonadota</taxon>
        <taxon>Alphaproteobacteria</taxon>
        <taxon>Hyphomicrobiales</taxon>
        <taxon>Methylobacteriaceae</taxon>
        <taxon>Microvirga</taxon>
    </lineage>
</organism>
<name>A0A512BZD2_9HYPH</name>
<reference evidence="1 2" key="1">
    <citation type="submission" date="2019-07" db="EMBL/GenBank/DDBJ databases">
        <title>Whole genome shotgun sequence of Microvirga aerophila NBRC 106136.</title>
        <authorList>
            <person name="Hosoyama A."/>
            <person name="Uohara A."/>
            <person name="Ohji S."/>
            <person name="Ichikawa N."/>
        </authorList>
    </citation>
    <scope>NUCLEOTIDE SEQUENCE [LARGE SCALE GENOMIC DNA]</scope>
    <source>
        <strain evidence="1 2">NBRC 106136</strain>
    </source>
</reference>
<dbReference type="RefSeq" id="WP_147022293.1">
    <property type="nucleotide sequence ID" value="NZ_BJYU01000100.1"/>
</dbReference>